<dbReference type="AlphaFoldDB" id="A0A2R5G6Y9"/>
<comment type="subunit">
    <text evidence="2">Interacts with microtubules.</text>
</comment>
<evidence type="ECO:0000256" key="2">
    <source>
        <dbReference type="ARBA" id="ARBA00011375"/>
    </source>
</evidence>
<proteinExistence type="predicted"/>
<keyword evidence="3" id="KW-0963">Cytoplasm</keyword>
<dbReference type="GO" id="GO:0008017">
    <property type="term" value="F:microtubule binding"/>
    <property type="evidence" value="ECO:0007669"/>
    <property type="project" value="TreeGrafter"/>
</dbReference>
<evidence type="ECO:0000256" key="5">
    <source>
        <dbReference type="ARBA" id="ARBA00022803"/>
    </source>
</evidence>
<evidence type="ECO:0000313" key="10">
    <source>
        <dbReference type="Proteomes" id="UP000241890"/>
    </source>
</evidence>
<dbReference type="GO" id="GO:0005876">
    <property type="term" value="C:spindle microtubule"/>
    <property type="evidence" value="ECO:0007669"/>
    <property type="project" value="TreeGrafter"/>
</dbReference>
<dbReference type="GO" id="GO:0097431">
    <property type="term" value="C:mitotic spindle pole"/>
    <property type="evidence" value="ECO:0007669"/>
    <property type="project" value="TreeGrafter"/>
</dbReference>
<evidence type="ECO:0000256" key="8">
    <source>
        <dbReference type="ARBA" id="ARBA00041958"/>
    </source>
</evidence>
<dbReference type="GO" id="GO:0005737">
    <property type="term" value="C:cytoplasm"/>
    <property type="evidence" value="ECO:0007669"/>
    <property type="project" value="TreeGrafter"/>
</dbReference>
<dbReference type="OrthoDB" id="69711at2759"/>
<reference evidence="9 10" key="1">
    <citation type="submission" date="2017-12" db="EMBL/GenBank/DDBJ databases">
        <title>Sequencing, de novo assembly and annotation of complete genome of a new Thraustochytrid species, strain FCC1311.</title>
        <authorList>
            <person name="Sedici K."/>
            <person name="Godart F."/>
            <person name="Aiese Cigliano R."/>
            <person name="Sanseverino W."/>
            <person name="Barakat M."/>
            <person name="Ortet P."/>
            <person name="Marechal E."/>
            <person name="Cagnac O."/>
            <person name="Amato A."/>
        </authorList>
    </citation>
    <scope>NUCLEOTIDE SEQUENCE [LARGE SCALE GENOMIC DNA]</scope>
</reference>
<dbReference type="Proteomes" id="UP000241890">
    <property type="component" value="Unassembled WGS sequence"/>
</dbReference>
<dbReference type="InterPro" id="IPR011990">
    <property type="entry name" value="TPR-like_helical_dom_sf"/>
</dbReference>
<evidence type="ECO:0000313" key="9">
    <source>
        <dbReference type="EMBL" id="GBG26822.1"/>
    </source>
</evidence>
<gene>
    <name evidence="9" type="ORF">FCC1311_030442</name>
</gene>
<comment type="caution">
    <text evidence="9">The sequence shown here is derived from an EMBL/GenBank/DDBJ whole genome shotgun (WGS) entry which is preliminary data.</text>
</comment>
<dbReference type="PANTHER" id="PTHR16056">
    <property type="entry name" value="REGULATOR OF MICROTUBULE DYNAMICS PROTEIN"/>
    <property type="match status" value="1"/>
</dbReference>
<dbReference type="Pfam" id="PF21033">
    <property type="entry name" value="RMD1-3"/>
    <property type="match status" value="1"/>
</dbReference>
<protein>
    <recommendedName>
        <fullName evidence="7">Regulator of microtubule dynamics protein 1</fullName>
    </recommendedName>
    <alternativeName>
        <fullName evidence="8">Protein FAM82B</fullName>
    </alternativeName>
</protein>
<accession>A0A2R5G6Y9</accession>
<comment type="subcellular location">
    <subcellularLocation>
        <location evidence="1">Cytoplasm</location>
        <location evidence="1">Cytoskeleton</location>
    </subcellularLocation>
</comment>
<dbReference type="InParanoid" id="A0A2R5G6Y9"/>
<keyword evidence="10" id="KW-1185">Reference proteome</keyword>
<evidence type="ECO:0000256" key="6">
    <source>
        <dbReference type="ARBA" id="ARBA00023212"/>
    </source>
</evidence>
<name>A0A2R5G6Y9_9STRA</name>
<dbReference type="Gene3D" id="1.25.40.10">
    <property type="entry name" value="Tetratricopeptide repeat domain"/>
    <property type="match status" value="1"/>
</dbReference>
<evidence type="ECO:0000256" key="4">
    <source>
        <dbReference type="ARBA" id="ARBA00022737"/>
    </source>
</evidence>
<keyword evidence="4" id="KW-0677">Repeat</keyword>
<dbReference type="SUPFAM" id="SSF48452">
    <property type="entry name" value="TPR-like"/>
    <property type="match status" value="1"/>
</dbReference>
<dbReference type="EMBL" id="BEYU01000024">
    <property type="protein sequence ID" value="GBG26822.1"/>
    <property type="molecule type" value="Genomic_DNA"/>
</dbReference>
<dbReference type="InterPro" id="IPR049039">
    <property type="entry name" value="RMD1-3_a_helical_rpt"/>
</dbReference>
<evidence type="ECO:0000256" key="1">
    <source>
        <dbReference type="ARBA" id="ARBA00004245"/>
    </source>
</evidence>
<evidence type="ECO:0000256" key="7">
    <source>
        <dbReference type="ARBA" id="ARBA00039966"/>
    </source>
</evidence>
<sequence length="496" mass="54782">MIRVLSVQRVRPRGAAEFTSVYVQFEDEDTVSGCWRVHDDLVALDAKLTAAGCAPVRAPPLTRMLVDAGARAAVDKELARVLQIATKDDKVRSALGRFLGVRDLPVAKARPPVVSPDKARAFYVARMHARAIVKALLALQKVRQAVGASAGILALTALVAVWAQYKQLRSALFGALAGLMSSTLAYELSLRQAGKAAQQEAQVAATAIGKGEEPIEATDENADMKVLRKAMEAEYEAKYAPRDEEEVTEEDLEAARAIEEALVVELDALDAKHEHTQAWERVQGYLEKPQREQTLAVLWRAARAGYYTASIMKTELGETDPARLATLKRALDIVEDLLERFPDASATHKYYAIIAQDWTNHQGTKEKIIGGFTFEKHTLRAIELNPNDPTLQYMYGMFCFEVAKLSWAERVGAKAVFGREPPKTTFAQALQHFQKAHALRSPDLAALFETARCYQKLGKKAEARAALKELRSYPEDASNPEWTAVMNAADEFEASL</sequence>
<keyword evidence="5" id="KW-0802">TPR repeat</keyword>
<dbReference type="PANTHER" id="PTHR16056:SF16">
    <property type="entry name" value="REGULATOR OF MICROTUBULE DYNAMICS PROTEIN 1"/>
    <property type="match status" value="1"/>
</dbReference>
<keyword evidence="6" id="KW-0206">Cytoskeleton</keyword>
<evidence type="ECO:0000256" key="3">
    <source>
        <dbReference type="ARBA" id="ARBA00022490"/>
    </source>
</evidence>
<organism evidence="9 10">
    <name type="scientific">Hondaea fermentalgiana</name>
    <dbReference type="NCBI Taxonomy" id="2315210"/>
    <lineage>
        <taxon>Eukaryota</taxon>
        <taxon>Sar</taxon>
        <taxon>Stramenopiles</taxon>
        <taxon>Bigyra</taxon>
        <taxon>Labyrinthulomycetes</taxon>
        <taxon>Thraustochytrida</taxon>
        <taxon>Thraustochytriidae</taxon>
        <taxon>Hondaea</taxon>
    </lineage>
</organism>